<evidence type="ECO:0000313" key="1">
    <source>
        <dbReference type="EMBL" id="KAK4025071.1"/>
    </source>
</evidence>
<organism evidence="1 2">
    <name type="scientific">Daphnia magna</name>
    <dbReference type="NCBI Taxonomy" id="35525"/>
    <lineage>
        <taxon>Eukaryota</taxon>
        <taxon>Metazoa</taxon>
        <taxon>Ecdysozoa</taxon>
        <taxon>Arthropoda</taxon>
        <taxon>Crustacea</taxon>
        <taxon>Branchiopoda</taxon>
        <taxon>Diplostraca</taxon>
        <taxon>Cladocera</taxon>
        <taxon>Anomopoda</taxon>
        <taxon>Daphniidae</taxon>
        <taxon>Daphnia</taxon>
    </lineage>
</organism>
<dbReference type="Proteomes" id="UP001234178">
    <property type="component" value="Unassembled WGS sequence"/>
</dbReference>
<dbReference type="EMBL" id="JAOYFB010000037">
    <property type="protein sequence ID" value="KAK4025071.1"/>
    <property type="molecule type" value="Genomic_DNA"/>
</dbReference>
<keyword evidence="2" id="KW-1185">Reference proteome</keyword>
<reference evidence="1 2" key="1">
    <citation type="journal article" date="2023" name="Nucleic Acids Res.">
        <title>The hologenome of Daphnia magna reveals possible DNA methylation and microbiome-mediated evolution of the host genome.</title>
        <authorList>
            <person name="Chaturvedi A."/>
            <person name="Li X."/>
            <person name="Dhandapani V."/>
            <person name="Marshall H."/>
            <person name="Kissane S."/>
            <person name="Cuenca-Cambronero M."/>
            <person name="Asole G."/>
            <person name="Calvet F."/>
            <person name="Ruiz-Romero M."/>
            <person name="Marangio P."/>
            <person name="Guigo R."/>
            <person name="Rago D."/>
            <person name="Mirbahai L."/>
            <person name="Eastwood N."/>
            <person name="Colbourne J.K."/>
            <person name="Zhou J."/>
            <person name="Mallon E."/>
            <person name="Orsini L."/>
        </authorList>
    </citation>
    <scope>NUCLEOTIDE SEQUENCE [LARGE SCALE GENOMIC DNA]</scope>
    <source>
        <strain evidence="1">LRV0_1</strain>
    </source>
</reference>
<evidence type="ECO:0000313" key="2">
    <source>
        <dbReference type="Proteomes" id="UP001234178"/>
    </source>
</evidence>
<proteinExistence type="predicted"/>
<gene>
    <name evidence="1" type="ORF">OUZ56_010574</name>
</gene>
<sequence length="65" mass="7420">MGEAVKLGHLWSGLKPSVLKNLWSLKPGTCEEFLQEVKRYQETAGRMSGPWEYLAKKLGNNSRRN</sequence>
<accession>A0ABR0AIY5</accession>
<protein>
    <submittedName>
        <fullName evidence="1">Uncharacterized protein</fullName>
    </submittedName>
</protein>
<comment type="caution">
    <text evidence="1">The sequence shown here is derived from an EMBL/GenBank/DDBJ whole genome shotgun (WGS) entry which is preliminary data.</text>
</comment>
<name>A0ABR0AIY5_9CRUS</name>